<dbReference type="PANTHER" id="PTHR33169">
    <property type="entry name" value="PADR-FAMILY TRANSCRIPTIONAL REGULATOR"/>
    <property type="match status" value="1"/>
</dbReference>
<keyword evidence="4" id="KW-1185">Reference proteome</keyword>
<evidence type="ECO:0000313" key="4">
    <source>
        <dbReference type="Proteomes" id="UP000067625"/>
    </source>
</evidence>
<dbReference type="AlphaFoldDB" id="A0A0M5JAH1"/>
<dbReference type="RefSeq" id="WP_053604613.1">
    <property type="nucleotide sequence ID" value="NZ_CP012600.1"/>
</dbReference>
<dbReference type="InterPro" id="IPR036388">
    <property type="entry name" value="WH-like_DNA-bd_sf"/>
</dbReference>
<dbReference type="Proteomes" id="UP000067625">
    <property type="component" value="Chromosome"/>
</dbReference>
<dbReference type="InterPro" id="IPR036390">
    <property type="entry name" value="WH_DNA-bd_sf"/>
</dbReference>
<dbReference type="InterPro" id="IPR005149">
    <property type="entry name" value="Tscrpt_reg_PadR_N"/>
</dbReference>
<dbReference type="EMBL" id="CP012600">
    <property type="protein sequence ID" value="ALC82801.1"/>
    <property type="molecule type" value="Genomic_DNA"/>
</dbReference>
<dbReference type="Gene3D" id="1.10.10.10">
    <property type="entry name" value="Winged helix-like DNA-binding domain superfamily/Winged helix DNA-binding domain"/>
    <property type="match status" value="1"/>
</dbReference>
<organism evidence="3 4">
    <name type="scientific">Bacillus gobiensis</name>
    <dbReference type="NCBI Taxonomy" id="1441095"/>
    <lineage>
        <taxon>Bacteria</taxon>
        <taxon>Bacillati</taxon>
        <taxon>Bacillota</taxon>
        <taxon>Bacilli</taxon>
        <taxon>Bacillales</taxon>
        <taxon>Bacillaceae</taxon>
        <taxon>Bacillus</taxon>
    </lineage>
</organism>
<dbReference type="Pfam" id="PF03551">
    <property type="entry name" value="PadR"/>
    <property type="match status" value="1"/>
</dbReference>
<feature type="domain" description="Transcription regulator PadR N-terminal" evidence="2">
    <location>
        <begin position="15"/>
        <end position="87"/>
    </location>
</feature>
<dbReference type="InterPro" id="IPR011991">
    <property type="entry name" value="ArsR-like_HTH"/>
</dbReference>
<sequence>MFNRELVKGSTAILILQLLKEREMYGYELVKEMNQRSENTLQMKEGTLYPSLHKLERQGYVLSYWEKQEKGPDRKYYKLSSEGARLLNDRVSEWKEFSSMMNKMLKKEFANEE</sequence>
<dbReference type="InterPro" id="IPR052509">
    <property type="entry name" value="Metal_resp_DNA-bind_regulator"/>
</dbReference>
<dbReference type="STRING" id="1441095.AM592_15320"/>
<gene>
    <name evidence="3" type="ORF">AM592_15320</name>
</gene>
<name>A0A0M5JAH1_9BACI</name>
<accession>A0A0M5JAH1</accession>
<protein>
    <submittedName>
        <fullName evidence="3">DNA-binding protein</fullName>
    </submittedName>
</protein>
<evidence type="ECO:0000313" key="3">
    <source>
        <dbReference type="EMBL" id="ALC82801.1"/>
    </source>
</evidence>
<evidence type="ECO:0000259" key="2">
    <source>
        <dbReference type="Pfam" id="PF03551"/>
    </source>
</evidence>
<reference evidence="4" key="1">
    <citation type="submission" date="2015-08" db="EMBL/GenBank/DDBJ databases">
        <title>Genome sequencing project for genomic taxonomy and phylogenomics of Bacillus-like bacteria.</title>
        <authorList>
            <person name="Liu B."/>
            <person name="Wang J."/>
            <person name="Zhu Y."/>
            <person name="Liu G."/>
            <person name="Chen Q."/>
            <person name="Chen Z."/>
            <person name="Lan J."/>
            <person name="Che J."/>
            <person name="Ge C."/>
            <person name="Shi H."/>
            <person name="Pan Z."/>
            <person name="Liu X."/>
        </authorList>
    </citation>
    <scope>NUCLEOTIDE SEQUENCE [LARGE SCALE GENOMIC DNA]</scope>
    <source>
        <strain evidence="4">FJAT-4402</strain>
    </source>
</reference>
<evidence type="ECO:0000256" key="1">
    <source>
        <dbReference type="ARBA" id="ARBA00023125"/>
    </source>
</evidence>
<dbReference type="CDD" id="cd00090">
    <property type="entry name" value="HTH_ARSR"/>
    <property type="match status" value="1"/>
</dbReference>
<reference evidence="3 4" key="2">
    <citation type="journal article" date="2016" name="Int. J. Syst. Evol. Microbiol.">
        <title>Bacillus gobiensis sp. nov., isolated from a soil sample.</title>
        <authorList>
            <person name="Liu B."/>
            <person name="Liu G.H."/>
            <person name="Cetin S."/>
            <person name="Schumann P."/>
            <person name="Pan Z.Z."/>
            <person name="Chen Q.Q."/>
        </authorList>
    </citation>
    <scope>NUCLEOTIDE SEQUENCE [LARGE SCALE GENOMIC DNA]</scope>
    <source>
        <strain evidence="3 4">FJAT-4402</strain>
    </source>
</reference>
<dbReference type="GO" id="GO:0003677">
    <property type="term" value="F:DNA binding"/>
    <property type="evidence" value="ECO:0007669"/>
    <property type="project" value="UniProtKB-KW"/>
</dbReference>
<dbReference type="SUPFAM" id="SSF46785">
    <property type="entry name" value="Winged helix' DNA-binding domain"/>
    <property type="match status" value="1"/>
</dbReference>
<dbReference type="PATRIC" id="fig|1441095.3.peg.3378"/>
<keyword evidence="1 3" id="KW-0238">DNA-binding</keyword>
<dbReference type="PANTHER" id="PTHR33169:SF14">
    <property type="entry name" value="TRANSCRIPTIONAL REGULATOR RV3488"/>
    <property type="match status" value="1"/>
</dbReference>
<proteinExistence type="predicted"/>
<dbReference type="OrthoDB" id="9808017at2"/>